<feature type="signal peptide" evidence="1">
    <location>
        <begin position="1"/>
        <end position="18"/>
    </location>
</feature>
<keyword evidence="2" id="KW-1185">Reference proteome</keyword>
<dbReference type="PROSITE" id="PS51257">
    <property type="entry name" value="PROKAR_LIPOPROTEIN"/>
    <property type="match status" value="1"/>
</dbReference>
<evidence type="ECO:0000313" key="3">
    <source>
        <dbReference type="RefSeq" id="XP_003745267.1"/>
    </source>
</evidence>
<dbReference type="RefSeq" id="XP_003745267.1">
    <property type="nucleotide sequence ID" value="XM_003745219.1"/>
</dbReference>
<protein>
    <submittedName>
        <fullName evidence="3">Uncharacterized protein LOC100907386</fullName>
    </submittedName>
</protein>
<dbReference type="Proteomes" id="UP000694867">
    <property type="component" value="Unplaced"/>
</dbReference>
<reference evidence="3" key="1">
    <citation type="submission" date="2025-08" db="UniProtKB">
        <authorList>
            <consortium name="RefSeq"/>
        </authorList>
    </citation>
    <scope>IDENTIFICATION</scope>
</reference>
<proteinExistence type="predicted"/>
<keyword evidence="1" id="KW-0732">Signal</keyword>
<sequence>MRTFAIIVLCSVAACANAWDMKAVRECAQEVARSQSNALMDEVNRHLDKVDKENDGSVVKAREDFEEKTGEFMEAMSRPLSDARKHFDDCVTEADGLIAKGRCHYMWVKEIATEVLPAISEATVELVDAVNRIVTEFRENTTANFDELRERARGFAKETGSRFRDCFSE</sequence>
<dbReference type="AlphaFoldDB" id="A0AAJ6VZC4"/>
<dbReference type="GeneID" id="100907386"/>
<name>A0AAJ6VZC4_9ACAR</name>
<evidence type="ECO:0000313" key="2">
    <source>
        <dbReference type="Proteomes" id="UP000694867"/>
    </source>
</evidence>
<evidence type="ECO:0000256" key="1">
    <source>
        <dbReference type="SAM" id="SignalP"/>
    </source>
</evidence>
<accession>A0AAJ6VZC4</accession>
<organism evidence="2 3">
    <name type="scientific">Galendromus occidentalis</name>
    <name type="common">western predatory mite</name>
    <dbReference type="NCBI Taxonomy" id="34638"/>
    <lineage>
        <taxon>Eukaryota</taxon>
        <taxon>Metazoa</taxon>
        <taxon>Ecdysozoa</taxon>
        <taxon>Arthropoda</taxon>
        <taxon>Chelicerata</taxon>
        <taxon>Arachnida</taxon>
        <taxon>Acari</taxon>
        <taxon>Parasitiformes</taxon>
        <taxon>Mesostigmata</taxon>
        <taxon>Gamasina</taxon>
        <taxon>Phytoseioidea</taxon>
        <taxon>Phytoseiidae</taxon>
        <taxon>Typhlodrominae</taxon>
        <taxon>Galendromus</taxon>
    </lineage>
</organism>
<feature type="chain" id="PRO_5042508035" evidence="1">
    <location>
        <begin position="19"/>
        <end position="169"/>
    </location>
</feature>
<gene>
    <name evidence="3" type="primary">LOC100907386</name>
</gene>
<dbReference type="KEGG" id="goe:100907386"/>